<evidence type="ECO:0000256" key="6">
    <source>
        <dbReference type="ARBA" id="ARBA00022801"/>
    </source>
</evidence>
<evidence type="ECO:0000256" key="3">
    <source>
        <dbReference type="ARBA" id="ARBA00022475"/>
    </source>
</evidence>
<comment type="caution">
    <text evidence="14">The sequence shown here is derived from an EMBL/GenBank/DDBJ whole genome shotgun (WGS) entry which is preliminary data.</text>
</comment>
<comment type="subcellular location">
    <subcellularLocation>
        <location evidence="1">Cell membrane</location>
        <topology evidence="1">Multi-pass membrane protein</topology>
    </subcellularLocation>
</comment>
<dbReference type="SMART" id="SM00052">
    <property type="entry name" value="EAL"/>
    <property type="match status" value="1"/>
</dbReference>
<evidence type="ECO:0000256" key="7">
    <source>
        <dbReference type="ARBA" id="ARBA00022989"/>
    </source>
</evidence>
<organism evidence="14 15">
    <name type="scientific">Stenotrophomonas capsici</name>
    <dbReference type="NCBI Taxonomy" id="3110230"/>
    <lineage>
        <taxon>Bacteria</taxon>
        <taxon>Pseudomonadati</taxon>
        <taxon>Pseudomonadota</taxon>
        <taxon>Gammaproteobacteria</taxon>
        <taxon>Lysobacterales</taxon>
        <taxon>Lysobacteraceae</taxon>
        <taxon>Stenotrophomonas</taxon>
    </lineage>
</organism>
<dbReference type="Pfam" id="PF00563">
    <property type="entry name" value="EAL"/>
    <property type="match status" value="1"/>
</dbReference>
<evidence type="ECO:0000256" key="11">
    <source>
        <dbReference type="SAM" id="MobiDB-lite"/>
    </source>
</evidence>
<dbReference type="InterPro" id="IPR035919">
    <property type="entry name" value="EAL_sf"/>
</dbReference>
<accession>A0ABU5V363</accession>
<sequence>MKSRYRIAALLLLTGMLLACLPVLFSAQQARKQAIRERFAQLDDTAAHLERQVRDTASLLRQLRQQMHARSDDPCSAEGVALMQRFVMSSQIVKSAMFLDGTRVLCSSNSAVTNNLLLGPPPVVQPDGTLIHSQVRIRGIAQRQYVLLVKDGYGLLAYPDGLIAPFSRPNVSMGLFSTHTGAWLARYGHLQEAWAAANGPAAGQAHYLDMDSGYMVVRRVVPPGTTGTVVASPLASIDTRVSQFAHWFLPAGVLAGLVVLGAAWLISRRQLSARAELLHAINKGHLFLLYQPVFDLVDDTCVGAEALLRWQHEDGKVVTPDLFIPFAEDAGLIHLVSRRVLELVVKDLSGFLRQHPGFHISVNLSPQDLQSPRTPRLLADMQAAIGPGCGCFVVEATERGLLERTSALEVLLAIRGLGIELAVDDFGTGYSSLSYLTTYPFDILKIDKSFTHTACTESVTSSVADHIIDLARSLGMRTLVEGIETREQATFFRQRGVRYGQGYLFSKPLGAAELFAFVPAHSRPDQHARPAPVGPLPRRRPTPD</sequence>
<keyword evidence="3" id="KW-1003">Cell membrane</keyword>
<evidence type="ECO:0000313" key="15">
    <source>
        <dbReference type="Proteomes" id="UP001301653"/>
    </source>
</evidence>
<feature type="coiled-coil region" evidence="10">
    <location>
        <begin position="32"/>
        <end position="66"/>
    </location>
</feature>
<comment type="catalytic activity">
    <reaction evidence="9">
        <text>3',3'-c-di-GMP + H2O = 5'-phosphoguanylyl(3'-&gt;5')guanosine + H(+)</text>
        <dbReference type="Rhea" id="RHEA:24902"/>
        <dbReference type="ChEBI" id="CHEBI:15377"/>
        <dbReference type="ChEBI" id="CHEBI:15378"/>
        <dbReference type="ChEBI" id="CHEBI:58754"/>
        <dbReference type="ChEBI" id="CHEBI:58805"/>
        <dbReference type="EC" id="3.1.4.52"/>
    </reaction>
</comment>
<evidence type="ECO:0000256" key="2">
    <source>
        <dbReference type="ARBA" id="ARBA00012282"/>
    </source>
</evidence>
<evidence type="ECO:0000313" key="14">
    <source>
        <dbReference type="EMBL" id="MEA5667796.1"/>
    </source>
</evidence>
<evidence type="ECO:0000259" key="13">
    <source>
        <dbReference type="PROSITE" id="PS50883"/>
    </source>
</evidence>
<gene>
    <name evidence="14" type="ORF">VA603_09660</name>
</gene>
<dbReference type="PROSITE" id="PS50883">
    <property type="entry name" value="EAL"/>
    <property type="match status" value="1"/>
</dbReference>
<evidence type="ECO:0000256" key="9">
    <source>
        <dbReference type="ARBA" id="ARBA00034290"/>
    </source>
</evidence>
<proteinExistence type="predicted"/>
<feature type="domain" description="EAL" evidence="13">
    <location>
        <begin position="270"/>
        <end position="522"/>
    </location>
</feature>
<evidence type="ECO:0000256" key="10">
    <source>
        <dbReference type="SAM" id="Coils"/>
    </source>
</evidence>
<feature type="region of interest" description="Disordered" evidence="11">
    <location>
        <begin position="523"/>
        <end position="544"/>
    </location>
</feature>
<evidence type="ECO:0000256" key="12">
    <source>
        <dbReference type="SAM" id="Phobius"/>
    </source>
</evidence>
<dbReference type="PANTHER" id="PTHR33121:SF79">
    <property type="entry name" value="CYCLIC DI-GMP PHOSPHODIESTERASE PDED-RELATED"/>
    <property type="match status" value="1"/>
</dbReference>
<dbReference type="InterPro" id="IPR050706">
    <property type="entry name" value="Cyclic-di-GMP_PDE-like"/>
</dbReference>
<feature type="transmembrane region" description="Helical" evidence="12">
    <location>
        <begin position="244"/>
        <end position="266"/>
    </location>
</feature>
<keyword evidence="10" id="KW-0175">Coiled coil</keyword>
<keyword evidence="4" id="KW-0973">c-di-GMP</keyword>
<reference evidence="14 15" key="1">
    <citation type="submission" date="2023-12" db="EMBL/GenBank/DDBJ databases">
        <title>Stenotrophomonas guangdongensis sp. nov., isolated from wilted pepper plants (Capsicum annuum).</title>
        <authorList>
            <person name="Qiu M."/>
            <person name="Li Y."/>
            <person name="Liu Q."/>
            <person name="Zhang X."/>
            <person name="Huang Y."/>
            <person name="Guo R."/>
            <person name="Hu M."/>
            <person name="Zhou J."/>
            <person name="Zhou X."/>
        </authorList>
    </citation>
    <scope>NUCLEOTIDE SEQUENCE [LARGE SCALE GENOMIC DNA]</scope>
    <source>
        <strain evidence="14 15">MH1</strain>
    </source>
</reference>
<dbReference type="Proteomes" id="UP001301653">
    <property type="component" value="Unassembled WGS sequence"/>
</dbReference>
<dbReference type="SUPFAM" id="SSF141868">
    <property type="entry name" value="EAL domain-like"/>
    <property type="match status" value="1"/>
</dbReference>
<keyword evidence="8 12" id="KW-0472">Membrane</keyword>
<dbReference type="PANTHER" id="PTHR33121">
    <property type="entry name" value="CYCLIC DI-GMP PHOSPHODIESTERASE PDEF"/>
    <property type="match status" value="1"/>
</dbReference>
<dbReference type="Pfam" id="PF12792">
    <property type="entry name" value="CSS-motif"/>
    <property type="match status" value="1"/>
</dbReference>
<dbReference type="Gene3D" id="3.20.20.450">
    <property type="entry name" value="EAL domain"/>
    <property type="match status" value="1"/>
</dbReference>
<evidence type="ECO:0000256" key="4">
    <source>
        <dbReference type="ARBA" id="ARBA00022636"/>
    </source>
</evidence>
<dbReference type="InterPro" id="IPR001633">
    <property type="entry name" value="EAL_dom"/>
</dbReference>
<protein>
    <recommendedName>
        <fullName evidence="2">cyclic-guanylate-specific phosphodiesterase</fullName>
        <ecNumber evidence="2">3.1.4.52</ecNumber>
    </recommendedName>
</protein>
<dbReference type="RefSeq" id="WP_132864098.1">
    <property type="nucleotide sequence ID" value="NZ_JAYFUH010000127.1"/>
</dbReference>
<dbReference type="InterPro" id="IPR024744">
    <property type="entry name" value="CSS-motif_dom"/>
</dbReference>
<name>A0ABU5V363_9GAMM</name>
<evidence type="ECO:0000256" key="8">
    <source>
        <dbReference type="ARBA" id="ARBA00023136"/>
    </source>
</evidence>
<evidence type="ECO:0000256" key="1">
    <source>
        <dbReference type="ARBA" id="ARBA00004651"/>
    </source>
</evidence>
<dbReference type="EMBL" id="JAYFUH010000127">
    <property type="protein sequence ID" value="MEA5667796.1"/>
    <property type="molecule type" value="Genomic_DNA"/>
</dbReference>
<keyword evidence="6" id="KW-0378">Hydrolase</keyword>
<evidence type="ECO:0000256" key="5">
    <source>
        <dbReference type="ARBA" id="ARBA00022692"/>
    </source>
</evidence>
<keyword evidence="7 12" id="KW-1133">Transmembrane helix</keyword>
<keyword evidence="5 12" id="KW-0812">Transmembrane</keyword>
<dbReference type="CDD" id="cd01948">
    <property type="entry name" value="EAL"/>
    <property type="match status" value="1"/>
</dbReference>
<keyword evidence="15" id="KW-1185">Reference proteome</keyword>
<dbReference type="PROSITE" id="PS51257">
    <property type="entry name" value="PROKAR_LIPOPROTEIN"/>
    <property type="match status" value="1"/>
</dbReference>
<dbReference type="EC" id="3.1.4.52" evidence="2"/>